<keyword evidence="2" id="KW-1185">Reference proteome</keyword>
<accession>A0A2A5KPF3</accession>
<name>A0A2A5KPF3_9HYPH</name>
<comment type="caution">
    <text evidence="1">The sequence shown here is derived from an EMBL/GenBank/DDBJ whole genome shotgun (WGS) entry which is preliminary data.</text>
</comment>
<evidence type="ECO:0000313" key="1">
    <source>
        <dbReference type="EMBL" id="PCK78924.1"/>
    </source>
</evidence>
<proteinExistence type="predicted"/>
<organism evidence="1 2">
    <name type="scientific">Rhizobium sophoriradicis</name>
    <dbReference type="NCBI Taxonomy" id="1535245"/>
    <lineage>
        <taxon>Bacteria</taxon>
        <taxon>Pseudomonadati</taxon>
        <taxon>Pseudomonadota</taxon>
        <taxon>Alphaproteobacteria</taxon>
        <taxon>Hyphomicrobiales</taxon>
        <taxon>Rhizobiaceae</taxon>
        <taxon>Rhizobium/Agrobacterium group</taxon>
        <taxon>Rhizobium</taxon>
    </lineage>
</organism>
<protein>
    <submittedName>
        <fullName evidence="1">Uncharacterized protein</fullName>
    </submittedName>
</protein>
<sequence>MVFEQGAVLRTPAYFIVLNWAGDSLLAIRDFRYARYALEAADVKPIGAAFVRDACVRQSGADQYGSEFPIGVISAGCCPLLLVQGCGRSTLSNHSRIEPG</sequence>
<dbReference type="AlphaFoldDB" id="A0A2A5KPF3"/>
<reference evidence="1 2" key="1">
    <citation type="submission" date="2017-09" db="EMBL/GenBank/DDBJ databases">
        <title>Comparative genomics of rhizobia isolated from Phaseolus vulgaris in China.</title>
        <authorList>
            <person name="Tong W."/>
        </authorList>
    </citation>
    <scope>NUCLEOTIDE SEQUENCE [LARGE SCALE GENOMIC DNA]</scope>
    <source>
        <strain evidence="1 2">L101</strain>
    </source>
</reference>
<dbReference type="Proteomes" id="UP000218807">
    <property type="component" value="Unassembled WGS sequence"/>
</dbReference>
<dbReference type="EMBL" id="NXDM01000023">
    <property type="protein sequence ID" value="PCK78924.1"/>
    <property type="molecule type" value="Genomic_DNA"/>
</dbReference>
<gene>
    <name evidence="1" type="ORF">CPT34_21380</name>
</gene>
<evidence type="ECO:0000313" key="2">
    <source>
        <dbReference type="Proteomes" id="UP000218807"/>
    </source>
</evidence>